<accession>A0ABW2UCG4</accession>
<dbReference type="RefSeq" id="WP_380205505.1">
    <property type="nucleotide sequence ID" value="NZ_JBHTEK010000001.1"/>
</dbReference>
<evidence type="ECO:0000313" key="2">
    <source>
        <dbReference type="EMBL" id="MFC7670034.1"/>
    </source>
</evidence>
<gene>
    <name evidence="2" type="ORF">ACFQT0_23695</name>
</gene>
<comment type="caution">
    <text evidence="2">The sequence shown here is derived from an EMBL/GenBank/DDBJ whole genome shotgun (WGS) entry which is preliminary data.</text>
</comment>
<dbReference type="Proteomes" id="UP001596513">
    <property type="component" value="Unassembled WGS sequence"/>
</dbReference>
<keyword evidence="3" id="KW-1185">Reference proteome</keyword>
<proteinExistence type="predicted"/>
<evidence type="ECO:0000256" key="1">
    <source>
        <dbReference type="SAM" id="MobiDB-lite"/>
    </source>
</evidence>
<evidence type="ECO:0000313" key="3">
    <source>
        <dbReference type="Proteomes" id="UP001596513"/>
    </source>
</evidence>
<name>A0ABW2UCG4_9BACT</name>
<protein>
    <recommendedName>
        <fullName evidence="4">DUF4303 domain-containing protein</fullName>
    </recommendedName>
</protein>
<sequence>MISTQDYSGLPDAADLKRISKALAVLDAINSQDLEYRYYTYNADWGEEEQVLEMSDGEGDQMLILFRPEGCVINGYLDGYDQPDKAQVTRGLPEVFDDFIFGEPVNSIGTTFCLWNTAGLGWQTGVLENEDDGSEELLFMLDSNPETYAEWADEYYGEETDRSPIDVAAVAKIYRGEPLTKATVLDIVDEPRRLGAGWRKTYGPLAILTISARCQQRVQAVPLAAPNASAHVPQRSPDFRHSGDVGNSSCR</sequence>
<reference evidence="3" key="1">
    <citation type="journal article" date="2019" name="Int. J. Syst. Evol. Microbiol.">
        <title>The Global Catalogue of Microorganisms (GCM) 10K type strain sequencing project: providing services to taxonomists for standard genome sequencing and annotation.</title>
        <authorList>
            <consortium name="The Broad Institute Genomics Platform"/>
            <consortium name="The Broad Institute Genome Sequencing Center for Infectious Disease"/>
            <person name="Wu L."/>
            <person name="Ma J."/>
        </authorList>
    </citation>
    <scope>NUCLEOTIDE SEQUENCE [LARGE SCALE GENOMIC DNA]</scope>
    <source>
        <strain evidence="3">JCM 19635</strain>
    </source>
</reference>
<evidence type="ECO:0008006" key="4">
    <source>
        <dbReference type="Google" id="ProtNLM"/>
    </source>
</evidence>
<dbReference type="EMBL" id="JBHTEK010000001">
    <property type="protein sequence ID" value="MFC7670034.1"/>
    <property type="molecule type" value="Genomic_DNA"/>
</dbReference>
<feature type="region of interest" description="Disordered" evidence="1">
    <location>
        <begin position="225"/>
        <end position="251"/>
    </location>
</feature>
<organism evidence="2 3">
    <name type="scientific">Hymenobacter humi</name>
    <dbReference type="NCBI Taxonomy" id="1411620"/>
    <lineage>
        <taxon>Bacteria</taxon>
        <taxon>Pseudomonadati</taxon>
        <taxon>Bacteroidota</taxon>
        <taxon>Cytophagia</taxon>
        <taxon>Cytophagales</taxon>
        <taxon>Hymenobacteraceae</taxon>
        <taxon>Hymenobacter</taxon>
    </lineage>
</organism>